<reference evidence="1" key="1">
    <citation type="submission" date="2021-01" db="EMBL/GenBank/DDBJ databases">
        <authorList>
            <person name="Sun Q."/>
        </authorList>
    </citation>
    <scope>NUCLEOTIDE SEQUENCE</scope>
    <source>
        <strain evidence="1">YIM B02566</strain>
    </source>
</reference>
<evidence type="ECO:0000313" key="1">
    <source>
        <dbReference type="EMBL" id="MBK1865729.1"/>
    </source>
</evidence>
<gene>
    <name evidence="1" type="ORF">JHL16_05145</name>
</gene>
<organism evidence="1 2">
    <name type="scientific">Taklimakanibacter albus</name>
    <dbReference type="NCBI Taxonomy" id="2800327"/>
    <lineage>
        <taxon>Bacteria</taxon>
        <taxon>Pseudomonadati</taxon>
        <taxon>Pseudomonadota</taxon>
        <taxon>Alphaproteobacteria</taxon>
        <taxon>Hyphomicrobiales</taxon>
        <taxon>Aestuariivirgaceae</taxon>
        <taxon>Taklimakanibacter</taxon>
    </lineage>
</organism>
<keyword evidence="1" id="KW-0808">Transferase</keyword>
<proteinExistence type="predicted"/>
<comment type="caution">
    <text evidence="1">The sequence shown here is derived from an EMBL/GenBank/DDBJ whole genome shotgun (WGS) entry which is preliminary data.</text>
</comment>
<keyword evidence="2" id="KW-1185">Reference proteome</keyword>
<keyword evidence="1" id="KW-0032">Aminotransferase</keyword>
<dbReference type="Proteomes" id="UP000616151">
    <property type="component" value="Unassembled WGS sequence"/>
</dbReference>
<name>A0ACC5QZA5_9HYPH</name>
<protein>
    <submittedName>
        <fullName evidence="1">PLP-dependent aminotransferase family protein</fullName>
    </submittedName>
</protein>
<dbReference type="EMBL" id="JAENHL010000006">
    <property type="protein sequence ID" value="MBK1865729.1"/>
    <property type="molecule type" value="Genomic_DNA"/>
</dbReference>
<sequence>MVSGADFPARRPGFARWLSASNDITQQFLAIGGRPDFISMAGGLPAAELYPAAAIAEAAQKALARWGATALEYGPVEGFPALRQFIAERVGRQAGRSIGPENVLLTVGAMQALDLIGKVLIDPGDPIVVQFPTYVGALDAWRMRAPSYRLLDWSPDADSQALRGAQFVYTVPNYSNPTGVLVPTAARQALLERVLAAGTWLIEDDPYLPLQYSGAAGPSILELHGRMAPEGPYDGPVIYLGTLSKSIVPGLRVGWVIAPSAMIQALAIAKQSSDLSSSMLTQAIALELLESGHEEQHVPTIIRHYTERRDALCAAARSELAEWFDWEIPPGGMFVWMRRRDPAIDTDALYQYALREKVAFVPGSVFDPAGKLTSAMRVNFSRNAPSVLQEGVARLAAATRHYLRKNS</sequence>
<evidence type="ECO:0000313" key="2">
    <source>
        <dbReference type="Proteomes" id="UP000616151"/>
    </source>
</evidence>
<accession>A0ACC5QZA5</accession>